<evidence type="ECO:0000259" key="1">
    <source>
        <dbReference type="Pfam" id="PF13472"/>
    </source>
</evidence>
<accession>A0A852W9C1</accession>
<reference evidence="2 3" key="1">
    <citation type="submission" date="2020-07" db="EMBL/GenBank/DDBJ databases">
        <title>Sequencing the genomes of 1000 actinobacteria strains.</title>
        <authorList>
            <person name="Klenk H.-P."/>
        </authorList>
    </citation>
    <scope>NUCLEOTIDE SEQUENCE [LARGE SCALE GENOMIC DNA]</scope>
    <source>
        <strain evidence="2 3">DSM 23987</strain>
    </source>
</reference>
<keyword evidence="3" id="KW-1185">Reference proteome</keyword>
<dbReference type="InterPro" id="IPR013830">
    <property type="entry name" value="SGNH_hydro"/>
</dbReference>
<feature type="domain" description="SGNH hydrolase-type esterase" evidence="1">
    <location>
        <begin position="64"/>
        <end position="225"/>
    </location>
</feature>
<dbReference type="GO" id="GO:0004622">
    <property type="term" value="F:phosphatidylcholine lysophospholipase activity"/>
    <property type="evidence" value="ECO:0007669"/>
    <property type="project" value="TreeGrafter"/>
</dbReference>
<dbReference type="AlphaFoldDB" id="A0A852W9C1"/>
<organism evidence="2 3">
    <name type="scientific">Pedococcus badiiscoriae</name>
    <dbReference type="NCBI Taxonomy" id="642776"/>
    <lineage>
        <taxon>Bacteria</taxon>
        <taxon>Bacillati</taxon>
        <taxon>Actinomycetota</taxon>
        <taxon>Actinomycetes</taxon>
        <taxon>Micrococcales</taxon>
        <taxon>Intrasporangiaceae</taxon>
        <taxon>Pedococcus</taxon>
    </lineage>
</organism>
<gene>
    <name evidence="2" type="ORF">BJ986_000304</name>
</gene>
<dbReference type="Gene3D" id="3.40.50.1110">
    <property type="entry name" value="SGNH hydrolase"/>
    <property type="match status" value="1"/>
</dbReference>
<evidence type="ECO:0000313" key="2">
    <source>
        <dbReference type="EMBL" id="NYG05817.1"/>
    </source>
</evidence>
<evidence type="ECO:0000313" key="3">
    <source>
        <dbReference type="Proteomes" id="UP000573599"/>
    </source>
</evidence>
<name>A0A852W9C1_9MICO</name>
<dbReference type="InterPro" id="IPR051532">
    <property type="entry name" value="Ester_Hydrolysis_Enzymes"/>
</dbReference>
<dbReference type="InterPro" id="IPR036514">
    <property type="entry name" value="SGNH_hydro_sf"/>
</dbReference>
<comment type="caution">
    <text evidence="2">The sequence shown here is derived from an EMBL/GenBank/DDBJ whole genome shotgun (WGS) entry which is preliminary data.</text>
</comment>
<dbReference type="Proteomes" id="UP000573599">
    <property type="component" value="Unassembled WGS sequence"/>
</dbReference>
<dbReference type="EMBL" id="JACCAB010000001">
    <property type="protein sequence ID" value="NYG05817.1"/>
    <property type="molecule type" value="Genomic_DNA"/>
</dbReference>
<dbReference type="CDD" id="cd00229">
    <property type="entry name" value="SGNH_hydrolase"/>
    <property type="match status" value="1"/>
</dbReference>
<dbReference type="PANTHER" id="PTHR30383">
    <property type="entry name" value="THIOESTERASE 1/PROTEASE 1/LYSOPHOSPHOLIPASE L1"/>
    <property type="match status" value="1"/>
</dbReference>
<dbReference type="RefSeq" id="WP_202881155.1">
    <property type="nucleotide sequence ID" value="NZ_JACCAB010000001.1"/>
</dbReference>
<dbReference type="SUPFAM" id="SSF52266">
    <property type="entry name" value="SGNH hydrolase"/>
    <property type="match status" value="1"/>
</dbReference>
<proteinExistence type="predicted"/>
<dbReference type="PANTHER" id="PTHR30383:SF5">
    <property type="entry name" value="SGNH HYDROLASE-TYPE ESTERASE DOMAIN-CONTAINING PROTEIN"/>
    <property type="match status" value="1"/>
</dbReference>
<protein>
    <submittedName>
        <fullName evidence="2">Lysophospholipase L1-like esterase</fullName>
    </submittedName>
</protein>
<dbReference type="Pfam" id="PF13472">
    <property type="entry name" value="Lipase_GDSL_2"/>
    <property type="match status" value="1"/>
</dbReference>
<sequence length="240" mass="25131">MATAFDYDNTSGRPPGVVMRVLSAVLPGVASVGSQTQPYAAAWRAGNAAALAADGPGADPLWVALGDSMTQGIGASAPDRGWVGQLADHLAAAGRPHRVVNLAVTGARVQDVIDQQLPALRDLLDAGLAPDLVTVVIGSNDVVSPRWRSGLTERFSVLLDGLPDGAVVANLPNPHREARRVEALLRQREGEGRLVVADMRAHGPRSWRGKLAADTFHPNDAGYAAMAHVFDVALGLAQPR</sequence>